<reference evidence="5" key="1">
    <citation type="submission" date="2023-10" db="EMBL/GenBank/DDBJ databases">
        <authorList>
            <person name="Chen Y."/>
            <person name="Shah S."/>
            <person name="Dougan E. K."/>
            <person name="Thang M."/>
            <person name="Chan C."/>
        </authorList>
    </citation>
    <scope>NUCLEOTIDE SEQUENCE [LARGE SCALE GENOMIC DNA]</scope>
</reference>
<keyword evidence="1" id="KW-0433">Leucine-rich repeat</keyword>
<accession>A0ABN9XXN7</accession>
<evidence type="ECO:0008006" key="7">
    <source>
        <dbReference type="Google" id="ProtNLM"/>
    </source>
</evidence>
<keyword evidence="3" id="KW-0175">Coiled coil</keyword>
<comment type="caution">
    <text evidence="5">The sequence shown here is derived from an EMBL/GenBank/DDBJ whole genome shotgun (WGS) entry which is preliminary data.</text>
</comment>
<feature type="region of interest" description="Disordered" evidence="4">
    <location>
        <begin position="353"/>
        <end position="388"/>
    </location>
</feature>
<evidence type="ECO:0000313" key="6">
    <source>
        <dbReference type="Proteomes" id="UP001189429"/>
    </source>
</evidence>
<evidence type="ECO:0000256" key="3">
    <source>
        <dbReference type="SAM" id="Coils"/>
    </source>
</evidence>
<evidence type="ECO:0000313" key="5">
    <source>
        <dbReference type="EMBL" id="CAK0903044.1"/>
    </source>
</evidence>
<dbReference type="InterPro" id="IPR025875">
    <property type="entry name" value="Leu-rich_rpt_4"/>
</dbReference>
<dbReference type="InterPro" id="IPR032675">
    <property type="entry name" value="LRR_dom_sf"/>
</dbReference>
<protein>
    <recommendedName>
        <fullName evidence="7">Leucine-rich repeat-containing protein 51</fullName>
    </recommendedName>
</protein>
<dbReference type="InterPro" id="IPR003591">
    <property type="entry name" value="Leu-rich_rpt_typical-subtyp"/>
</dbReference>
<feature type="compositionally biased region" description="Low complexity" evidence="4">
    <location>
        <begin position="357"/>
        <end position="388"/>
    </location>
</feature>
<evidence type="ECO:0000256" key="1">
    <source>
        <dbReference type="ARBA" id="ARBA00022614"/>
    </source>
</evidence>
<dbReference type="SMART" id="SM00369">
    <property type="entry name" value="LRR_TYP"/>
    <property type="match status" value="3"/>
</dbReference>
<organism evidence="5 6">
    <name type="scientific">Prorocentrum cordatum</name>
    <dbReference type="NCBI Taxonomy" id="2364126"/>
    <lineage>
        <taxon>Eukaryota</taxon>
        <taxon>Sar</taxon>
        <taxon>Alveolata</taxon>
        <taxon>Dinophyceae</taxon>
        <taxon>Prorocentrales</taxon>
        <taxon>Prorocentraceae</taxon>
        <taxon>Prorocentrum</taxon>
    </lineage>
</organism>
<dbReference type="Gene3D" id="3.80.10.10">
    <property type="entry name" value="Ribonuclease Inhibitor"/>
    <property type="match status" value="1"/>
</dbReference>
<evidence type="ECO:0000256" key="4">
    <source>
        <dbReference type="SAM" id="MobiDB-lite"/>
    </source>
</evidence>
<keyword evidence="6" id="KW-1185">Reference proteome</keyword>
<feature type="region of interest" description="Disordered" evidence="4">
    <location>
        <begin position="231"/>
        <end position="273"/>
    </location>
</feature>
<gene>
    <name evidence="5" type="ORF">PCOR1329_LOCUS79466</name>
</gene>
<dbReference type="SUPFAM" id="SSF52075">
    <property type="entry name" value="Outer arm dynein light chain 1"/>
    <property type="match status" value="1"/>
</dbReference>
<dbReference type="PANTHER" id="PTHR18849:SF0">
    <property type="entry name" value="CILIA- AND FLAGELLA-ASSOCIATED PROTEIN 410-RELATED"/>
    <property type="match status" value="1"/>
</dbReference>
<feature type="coiled-coil region" evidence="3">
    <location>
        <begin position="283"/>
        <end position="353"/>
    </location>
</feature>
<dbReference type="PROSITE" id="PS51450">
    <property type="entry name" value="LRR"/>
    <property type="match status" value="1"/>
</dbReference>
<proteinExistence type="predicted"/>
<dbReference type="InterPro" id="IPR001611">
    <property type="entry name" value="Leu-rich_rpt"/>
</dbReference>
<feature type="compositionally biased region" description="Low complexity" evidence="4">
    <location>
        <begin position="231"/>
        <end position="249"/>
    </location>
</feature>
<sequence length="388" mass="41492">MFDYRRARKQPPDDEDLTEAEVLSAAAPGDEGGVALGDVVQLYFRHSGMDWGELVSLRVLSLSHNELADIRPVADLPVLADLNVNHNRICDLSPVLLAANNRVASLEGPGLKVLRRLSLFSNELSDLDALVLHLASLPALRSLDLGGNPCFQDASQRYGLVRAVPQLAELDGERLGAVDRQLASEFFECAQEVGFQERPLTAQRPKTSPPALAPQAPAAAGAAGAFPGLTALPVWRPDGSPATTGSSAPPASPRRSPELEPPQLPDEDGGDPAESVARLTRVVEAYRLRLHTIQVDCENLRQQARDASSAEPEMGAACLRERIAELEEENRRMHEAVAENARLRALVEEKEAEAAARRLAAGLPEAPSRPGTAAGARPGTASGARRGE</sequence>
<evidence type="ECO:0000256" key="2">
    <source>
        <dbReference type="ARBA" id="ARBA00022737"/>
    </source>
</evidence>
<dbReference type="Proteomes" id="UP001189429">
    <property type="component" value="Unassembled WGS sequence"/>
</dbReference>
<dbReference type="EMBL" id="CAUYUJ010021159">
    <property type="protein sequence ID" value="CAK0903044.1"/>
    <property type="molecule type" value="Genomic_DNA"/>
</dbReference>
<dbReference type="PANTHER" id="PTHR18849">
    <property type="entry name" value="LEUCINE RICH REPEAT PROTEIN"/>
    <property type="match status" value="1"/>
</dbReference>
<keyword evidence="2" id="KW-0677">Repeat</keyword>
<name>A0ABN9XXN7_9DINO</name>
<dbReference type="Pfam" id="PF12799">
    <property type="entry name" value="LRR_4"/>
    <property type="match status" value="1"/>
</dbReference>